<evidence type="ECO:0000313" key="9">
    <source>
        <dbReference type="EMBL" id="CAB4828469.1"/>
    </source>
</evidence>
<evidence type="ECO:0000256" key="4">
    <source>
        <dbReference type="ARBA" id="ARBA00022989"/>
    </source>
</evidence>
<evidence type="ECO:0000259" key="7">
    <source>
        <dbReference type="Pfam" id="PF00482"/>
    </source>
</evidence>
<evidence type="ECO:0000256" key="2">
    <source>
        <dbReference type="ARBA" id="ARBA00022475"/>
    </source>
</evidence>
<accession>A0A6J6US78</accession>
<dbReference type="Pfam" id="PF00482">
    <property type="entry name" value="T2SSF"/>
    <property type="match status" value="1"/>
</dbReference>
<dbReference type="EMBL" id="CAFABA010000041">
    <property type="protein sequence ID" value="CAB4828469.1"/>
    <property type="molecule type" value="Genomic_DNA"/>
</dbReference>
<keyword evidence="3 6" id="KW-0812">Transmembrane</keyword>
<evidence type="ECO:0000313" key="11">
    <source>
        <dbReference type="EMBL" id="CAB5007537.1"/>
    </source>
</evidence>
<keyword evidence="4 6" id="KW-1133">Transmembrane helix</keyword>
<gene>
    <name evidence="8" type="ORF">UFOPK2754_02440</name>
    <name evidence="9" type="ORF">UFOPK3139_01210</name>
    <name evidence="10" type="ORF">UFOPK3543_01236</name>
    <name evidence="11" type="ORF">UFOPK3967_02056</name>
</gene>
<dbReference type="AlphaFoldDB" id="A0A6J6US78"/>
<evidence type="ECO:0000313" key="8">
    <source>
        <dbReference type="EMBL" id="CAB4761429.1"/>
    </source>
</evidence>
<dbReference type="InterPro" id="IPR018076">
    <property type="entry name" value="T2SS_GspF_dom"/>
</dbReference>
<comment type="subcellular location">
    <subcellularLocation>
        <location evidence="1">Cell membrane</location>
        <topology evidence="1">Multi-pass membrane protein</topology>
    </subcellularLocation>
</comment>
<keyword evidence="5 6" id="KW-0472">Membrane</keyword>
<feature type="transmembrane region" description="Helical" evidence="6">
    <location>
        <begin position="103"/>
        <end position="121"/>
    </location>
</feature>
<feature type="transmembrane region" description="Helical" evidence="6">
    <location>
        <begin position="133"/>
        <end position="152"/>
    </location>
</feature>
<reference evidence="8" key="1">
    <citation type="submission" date="2020-05" db="EMBL/GenBank/DDBJ databases">
        <authorList>
            <person name="Chiriac C."/>
            <person name="Salcher M."/>
            <person name="Ghai R."/>
            <person name="Kavagutti S V."/>
        </authorList>
    </citation>
    <scope>NUCLEOTIDE SEQUENCE</scope>
</reference>
<evidence type="ECO:0000256" key="1">
    <source>
        <dbReference type="ARBA" id="ARBA00004651"/>
    </source>
</evidence>
<evidence type="ECO:0000256" key="6">
    <source>
        <dbReference type="SAM" id="Phobius"/>
    </source>
</evidence>
<feature type="transmembrane region" description="Helical" evidence="6">
    <location>
        <begin position="279"/>
        <end position="301"/>
    </location>
</feature>
<evidence type="ECO:0000256" key="5">
    <source>
        <dbReference type="ARBA" id="ARBA00023136"/>
    </source>
</evidence>
<protein>
    <submittedName>
        <fullName evidence="8">Unannotated protein</fullName>
    </submittedName>
</protein>
<keyword evidence="2" id="KW-1003">Cell membrane</keyword>
<dbReference type="EMBL" id="CAFBMH010000037">
    <property type="protein sequence ID" value="CAB4907291.1"/>
    <property type="molecule type" value="Genomic_DNA"/>
</dbReference>
<dbReference type="EMBL" id="CAEZYR010000110">
    <property type="protein sequence ID" value="CAB4761429.1"/>
    <property type="molecule type" value="Genomic_DNA"/>
</dbReference>
<sequence length="307" mass="33819">MDPTIAIVGVGAGIGIAAYAVLAQIDERKAIRESLRHLEGYETVNDMRDRELFDPLRDRVITPLLGAMTRLGRKYTPIGYVDNVRHKFTLAGEGTPESVDRFLAVRVGTVVAIPFILWLMLGLNPLGMTGKSQWAVTFMLVFALGAGPAASLNRKVHDRQSRVLRQLPDVLDLLTISVEAGLGFEQALDRTISTVPGPLTDEFARMLGETRAGASRAEAMRSLEARIDIPEVRSFVLAILQADTFGISIGRVMRAQADEMRIHRRQLAQEKAQKAPVKMLIPMVFCVFPALFVVVIGPAMINIKNNF</sequence>
<dbReference type="EMBL" id="CAFBOS010000142">
    <property type="protein sequence ID" value="CAB5007537.1"/>
    <property type="molecule type" value="Genomic_DNA"/>
</dbReference>
<organism evidence="8">
    <name type="scientific">freshwater metagenome</name>
    <dbReference type="NCBI Taxonomy" id="449393"/>
    <lineage>
        <taxon>unclassified sequences</taxon>
        <taxon>metagenomes</taxon>
        <taxon>ecological metagenomes</taxon>
    </lineage>
</organism>
<evidence type="ECO:0000256" key="3">
    <source>
        <dbReference type="ARBA" id="ARBA00022692"/>
    </source>
</evidence>
<feature type="transmembrane region" description="Helical" evidence="6">
    <location>
        <begin position="6"/>
        <end position="25"/>
    </location>
</feature>
<dbReference type="GO" id="GO:0005886">
    <property type="term" value="C:plasma membrane"/>
    <property type="evidence" value="ECO:0007669"/>
    <property type="project" value="UniProtKB-SubCell"/>
</dbReference>
<name>A0A6J6US78_9ZZZZ</name>
<dbReference type="PANTHER" id="PTHR35007">
    <property type="entry name" value="INTEGRAL MEMBRANE PROTEIN-RELATED"/>
    <property type="match status" value="1"/>
</dbReference>
<evidence type="ECO:0000313" key="10">
    <source>
        <dbReference type="EMBL" id="CAB4907291.1"/>
    </source>
</evidence>
<proteinExistence type="predicted"/>
<dbReference type="PANTHER" id="PTHR35007:SF2">
    <property type="entry name" value="PILUS ASSEMBLE PROTEIN"/>
    <property type="match status" value="1"/>
</dbReference>
<feature type="domain" description="Type II secretion system protein GspF" evidence="7">
    <location>
        <begin position="171"/>
        <end position="296"/>
    </location>
</feature>